<organism evidence="1">
    <name type="scientific">Oryza sativa subsp. japonica</name>
    <name type="common">Rice</name>
    <dbReference type="NCBI Taxonomy" id="39947"/>
    <lineage>
        <taxon>Eukaryota</taxon>
        <taxon>Viridiplantae</taxon>
        <taxon>Streptophyta</taxon>
        <taxon>Embryophyta</taxon>
        <taxon>Tracheophyta</taxon>
        <taxon>Spermatophyta</taxon>
        <taxon>Magnoliopsida</taxon>
        <taxon>Liliopsida</taxon>
        <taxon>Poales</taxon>
        <taxon>Poaceae</taxon>
        <taxon>BOP clade</taxon>
        <taxon>Oryzoideae</taxon>
        <taxon>Oryzeae</taxon>
        <taxon>Oryzinae</taxon>
        <taxon>Oryza</taxon>
        <taxon>Oryza sativa</taxon>
    </lineage>
</organism>
<dbReference type="Proteomes" id="UP000817658">
    <property type="component" value="Chromosome 1"/>
</dbReference>
<protein>
    <submittedName>
        <fullName evidence="1">Uncharacterized protein OJ1116_H09.20</fullName>
    </submittedName>
</protein>
<evidence type="ECO:0000313" key="1">
    <source>
        <dbReference type="EMBL" id="BAD82197.1"/>
    </source>
</evidence>
<gene>
    <name evidence="1" type="primary">OJ1116_H09.20</name>
</gene>
<proteinExistence type="predicted"/>
<accession>Q5N8L0</accession>
<reference evidence="1" key="1">
    <citation type="journal article" date="2002" name="Nature">
        <title>The genome sequence and structure of rice chromosome 1.</title>
        <authorList>
            <person name="Sasaki T."/>
            <person name="Matsumoto T."/>
            <person name="Yamamoto K."/>
            <person name="Sakata K."/>
            <person name="Baba T."/>
            <person name="Katayose Y."/>
            <person name="Wu J."/>
            <person name="Niimura Y."/>
            <person name="Cheng Z."/>
            <person name="Nagamura Y."/>
            <person name="Antonio B.A."/>
            <person name="Kanamori H."/>
            <person name="Hosokawa S."/>
            <person name="Masukawa M."/>
            <person name="Arikawa K."/>
            <person name="Chiden Y."/>
            <person name="Hayashi M."/>
            <person name="Okamoto M."/>
            <person name="Ando T."/>
            <person name="Aoki H."/>
            <person name="Arita K."/>
            <person name="Hamada M."/>
            <person name="Harada C."/>
            <person name="Hijishita S."/>
            <person name="Honda M."/>
            <person name="Ichikawa Y."/>
            <person name="Idonuma A."/>
            <person name="Iijima M."/>
            <person name="Ikeda M."/>
            <person name="Ikeno M."/>
            <person name="Itoh S."/>
            <person name="Itoh T."/>
            <person name="Itoh Y."/>
            <person name="Itoh Y."/>
            <person name="Iwabuchi A."/>
            <person name="Kamiya K."/>
            <person name="Karasawa W."/>
            <person name="Katagiri S."/>
            <person name="Kikuta A."/>
            <person name="Kobayashi N."/>
            <person name="Kono I."/>
            <person name="Machita K."/>
            <person name="Maehara T."/>
            <person name="Mizuno H."/>
            <person name="Mizubayashi T."/>
            <person name="Mukai Y."/>
            <person name="Nagasaki H."/>
            <person name="Nakashima M."/>
            <person name="Nakama Y."/>
            <person name="Nakamichi Y."/>
            <person name="Nakamura M."/>
            <person name="Namiki N."/>
            <person name="Negishi M."/>
            <person name="Ohta I."/>
            <person name="Ono N."/>
            <person name="Saji S."/>
            <person name="Sakai K."/>
            <person name="Shibata M."/>
            <person name="Shimokawa T."/>
            <person name="Shomura A."/>
            <person name="Song J."/>
            <person name="Takazaki Y."/>
            <person name="Terasawa K."/>
            <person name="Tsuji K."/>
            <person name="Waki K."/>
            <person name="Yamagata H."/>
            <person name="Yamane H."/>
            <person name="Yoshiki S."/>
            <person name="Yoshihara R."/>
            <person name="Yukawa K."/>
            <person name="Zhong H."/>
            <person name="Iwama H."/>
            <person name="Endo T."/>
            <person name="Ito H."/>
            <person name="Hahn J.H."/>
            <person name="Kim H.I."/>
            <person name="Eun M.Y."/>
            <person name="Yano M."/>
            <person name="Jiang J."/>
            <person name="Gojobori T."/>
        </authorList>
    </citation>
    <scope>NUCLEOTIDE SEQUENCE [LARGE SCALE GENOMIC DNA]</scope>
</reference>
<name>Q5N8L0_ORYSJ</name>
<dbReference type="AlphaFoldDB" id="Q5N8L0"/>
<sequence length="74" mass="8035">MAGKLLRKWLKLGQNWPIFDSGLLTNGLRILVVGIGSRCSLPEPVRHLGEARAALGAPVTGRTILRPRALPWAP</sequence>
<dbReference type="EMBL" id="AP003373">
    <property type="protein sequence ID" value="BAD82197.1"/>
    <property type="molecule type" value="Genomic_DNA"/>
</dbReference>